<gene>
    <name evidence="1" type="ORF">XENOCAPTIV_020435</name>
</gene>
<sequence>MVVFNIFMCNGSVQIKHNEQLKMLNFPVDVHHYVILLFCNVVRLYVSLLTFSNYTIFVPIAKLPQCSRQSYSHPYCFLSLHLQLELAELRGVTAERARRERQMEQFYTSKNKTFDRILCLRQPPLWFCILTQTLGVLVV</sequence>
<organism evidence="1 2">
    <name type="scientific">Xenoophorus captivus</name>
    <dbReference type="NCBI Taxonomy" id="1517983"/>
    <lineage>
        <taxon>Eukaryota</taxon>
        <taxon>Metazoa</taxon>
        <taxon>Chordata</taxon>
        <taxon>Craniata</taxon>
        <taxon>Vertebrata</taxon>
        <taxon>Euteleostomi</taxon>
        <taxon>Actinopterygii</taxon>
        <taxon>Neopterygii</taxon>
        <taxon>Teleostei</taxon>
        <taxon>Neoteleostei</taxon>
        <taxon>Acanthomorphata</taxon>
        <taxon>Ovalentaria</taxon>
        <taxon>Atherinomorphae</taxon>
        <taxon>Cyprinodontiformes</taxon>
        <taxon>Goodeidae</taxon>
        <taxon>Xenoophorus</taxon>
    </lineage>
</organism>
<reference evidence="1 2" key="1">
    <citation type="submission" date="2021-06" db="EMBL/GenBank/DDBJ databases">
        <authorList>
            <person name="Palmer J.M."/>
        </authorList>
    </citation>
    <scope>NUCLEOTIDE SEQUENCE [LARGE SCALE GENOMIC DNA]</scope>
    <source>
        <strain evidence="1 2">XC_2019</strain>
        <tissue evidence="1">Muscle</tissue>
    </source>
</reference>
<dbReference type="Proteomes" id="UP001434883">
    <property type="component" value="Unassembled WGS sequence"/>
</dbReference>
<evidence type="ECO:0000313" key="1">
    <source>
        <dbReference type="EMBL" id="MEQ2205347.1"/>
    </source>
</evidence>
<comment type="caution">
    <text evidence="1">The sequence shown here is derived from an EMBL/GenBank/DDBJ whole genome shotgun (WGS) entry which is preliminary data.</text>
</comment>
<accession>A0ABV0RCC0</accession>
<keyword evidence="2" id="KW-1185">Reference proteome</keyword>
<evidence type="ECO:0000313" key="2">
    <source>
        <dbReference type="Proteomes" id="UP001434883"/>
    </source>
</evidence>
<proteinExistence type="predicted"/>
<name>A0ABV0RCC0_9TELE</name>
<dbReference type="EMBL" id="JAHRIN010042054">
    <property type="protein sequence ID" value="MEQ2205347.1"/>
    <property type="molecule type" value="Genomic_DNA"/>
</dbReference>
<protein>
    <submittedName>
        <fullName evidence="1">Uncharacterized protein</fullName>
    </submittedName>
</protein>